<feature type="transmembrane region" description="Helical" evidence="1">
    <location>
        <begin position="16"/>
        <end position="44"/>
    </location>
</feature>
<reference evidence="2" key="1">
    <citation type="submission" date="2014-09" db="EMBL/GenBank/DDBJ databases">
        <authorList>
            <person name="Magalhaes I.L.F."/>
            <person name="Oliveira U."/>
            <person name="Santos F.R."/>
            <person name="Vidigal T.H.D.A."/>
            <person name="Brescovit A.D."/>
            <person name="Santos A.J."/>
        </authorList>
    </citation>
    <scope>NUCLEOTIDE SEQUENCE</scope>
    <source>
        <tissue evidence="2">Shoot tissue taken approximately 20 cm above the soil surface</tissue>
    </source>
</reference>
<proteinExistence type="predicted"/>
<evidence type="ECO:0000256" key="1">
    <source>
        <dbReference type="SAM" id="Phobius"/>
    </source>
</evidence>
<keyword evidence="1" id="KW-0472">Membrane</keyword>
<keyword evidence="1" id="KW-0812">Transmembrane</keyword>
<dbReference type="AlphaFoldDB" id="A0A0A9DS97"/>
<dbReference type="EMBL" id="GBRH01206426">
    <property type="protein sequence ID" value="JAD91469.1"/>
    <property type="molecule type" value="Transcribed_RNA"/>
</dbReference>
<name>A0A0A9DS97_ARUDO</name>
<keyword evidence="1" id="KW-1133">Transmembrane helix</keyword>
<protein>
    <submittedName>
        <fullName evidence="2">Uncharacterized protein</fullName>
    </submittedName>
</protein>
<accession>A0A0A9DS97</accession>
<reference evidence="2" key="2">
    <citation type="journal article" date="2015" name="Data Brief">
        <title>Shoot transcriptome of the giant reed, Arundo donax.</title>
        <authorList>
            <person name="Barrero R.A."/>
            <person name="Guerrero F.D."/>
            <person name="Moolhuijzen P."/>
            <person name="Goolsby J.A."/>
            <person name="Tidwell J."/>
            <person name="Bellgard S.E."/>
            <person name="Bellgard M.I."/>
        </authorList>
    </citation>
    <scope>NUCLEOTIDE SEQUENCE</scope>
    <source>
        <tissue evidence="2">Shoot tissue taken approximately 20 cm above the soil surface</tissue>
    </source>
</reference>
<organism evidence="2">
    <name type="scientific">Arundo donax</name>
    <name type="common">Giant reed</name>
    <name type="synonym">Donax arundinaceus</name>
    <dbReference type="NCBI Taxonomy" id="35708"/>
    <lineage>
        <taxon>Eukaryota</taxon>
        <taxon>Viridiplantae</taxon>
        <taxon>Streptophyta</taxon>
        <taxon>Embryophyta</taxon>
        <taxon>Tracheophyta</taxon>
        <taxon>Spermatophyta</taxon>
        <taxon>Magnoliopsida</taxon>
        <taxon>Liliopsida</taxon>
        <taxon>Poales</taxon>
        <taxon>Poaceae</taxon>
        <taxon>PACMAD clade</taxon>
        <taxon>Arundinoideae</taxon>
        <taxon>Arundineae</taxon>
        <taxon>Arundo</taxon>
    </lineage>
</organism>
<sequence>MQHLILYFWNRFEVSWHLLVFVFVFVYLSFLFIQGLLLACLIFCM</sequence>
<evidence type="ECO:0000313" key="2">
    <source>
        <dbReference type="EMBL" id="JAD91469.1"/>
    </source>
</evidence>